<organism evidence="1 2">
    <name type="scientific">Methanothermobacter tenebrarum</name>
    <dbReference type="NCBI Taxonomy" id="680118"/>
    <lineage>
        <taxon>Archaea</taxon>
        <taxon>Methanobacteriati</taxon>
        <taxon>Methanobacteriota</taxon>
        <taxon>Methanomada group</taxon>
        <taxon>Methanobacteria</taxon>
        <taxon>Methanobacteriales</taxon>
        <taxon>Methanobacteriaceae</taxon>
        <taxon>Methanothermobacter</taxon>
    </lineage>
</organism>
<accession>A0ABM7YFR2</accession>
<keyword evidence="2" id="KW-1185">Reference proteome</keyword>
<dbReference type="GeneID" id="71966136"/>
<name>A0ABM7YFR2_9EURY</name>
<dbReference type="Proteomes" id="UP000831817">
    <property type="component" value="Plasmid pRMAS01"/>
</dbReference>
<dbReference type="EMBL" id="AP025699">
    <property type="protein sequence ID" value="BDH80226.1"/>
    <property type="molecule type" value="Genomic_DNA"/>
</dbReference>
<keyword evidence="1" id="KW-0614">Plasmid</keyword>
<evidence type="ECO:0000313" key="1">
    <source>
        <dbReference type="EMBL" id="BDH80226.1"/>
    </source>
</evidence>
<evidence type="ECO:0000313" key="2">
    <source>
        <dbReference type="Proteomes" id="UP000831817"/>
    </source>
</evidence>
<dbReference type="RefSeq" id="WP_248565351.1">
    <property type="nucleotide sequence ID" value="NZ_AP025699.1"/>
</dbReference>
<protein>
    <submittedName>
        <fullName evidence="1">Uncharacterized protein</fullName>
    </submittedName>
</protein>
<sequence>MKNIEEKVREKIGRILKEEVERIEIFPVPLDGYLWGTAILEDGEAEAEFRIDENRRIEITDVHEF</sequence>
<gene>
    <name evidence="1" type="ORF">MTTB_p060</name>
</gene>
<proteinExistence type="predicted"/>
<reference evidence="1 2" key="1">
    <citation type="submission" date="2022-04" db="EMBL/GenBank/DDBJ databases">
        <title>Complete genome of Methanothermobacter tenebrarum strain RMAS.</title>
        <authorList>
            <person name="Nakamura K."/>
            <person name="Oshima K."/>
            <person name="Hattori M."/>
            <person name="Kamagata Y."/>
            <person name="Takamizawa K."/>
        </authorList>
    </citation>
    <scope>NUCLEOTIDE SEQUENCE [LARGE SCALE GENOMIC DNA]</scope>
    <source>
        <strain evidence="1 2">RMAS</strain>
        <plasmid evidence="1 2">pRMAS01</plasmid>
    </source>
</reference>
<geneLocation type="plasmid" evidence="1 2">
    <name>pRMAS01</name>
</geneLocation>